<dbReference type="InterPro" id="IPR039426">
    <property type="entry name" value="TonB-dep_rcpt-like"/>
</dbReference>
<dbReference type="STRING" id="637679.GCA_001550055_01222"/>
<dbReference type="OrthoDB" id="9760333at2"/>
<evidence type="ECO:0000256" key="4">
    <source>
        <dbReference type="ARBA" id="ARBA00022692"/>
    </source>
</evidence>
<dbReference type="GO" id="GO:0016301">
    <property type="term" value="F:kinase activity"/>
    <property type="evidence" value="ECO:0007669"/>
    <property type="project" value="UniProtKB-KW"/>
</dbReference>
<evidence type="ECO:0000259" key="13">
    <source>
        <dbReference type="Pfam" id="PF00593"/>
    </source>
</evidence>
<dbReference type="Gene3D" id="2.40.170.20">
    <property type="entry name" value="TonB-dependent receptor, beta-barrel domain"/>
    <property type="match status" value="1"/>
</dbReference>
<evidence type="ECO:0000256" key="6">
    <source>
        <dbReference type="ARBA" id="ARBA00023077"/>
    </source>
</evidence>
<evidence type="ECO:0000256" key="3">
    <source>
        <dbReference type="ARBA" id="ARBA00022452"/>
    </source>
</evidence>
<dbReference type="GO" id="GO:0015344">
    <property type="term" value="F:siderophore uptake transmembrane transporter activity"/>
    <property type="evidence" value="ECO:0007669"/>
    <property type="project" value="TreeGrafter"/>
</dbReference>
<dbReference type="GO" id="GO:0009279">
    <property type="term" value="C:cell outer membrane"/>
    <property type="evidence" value="ECO:0007669"/>
    <property type="project" value="UniProtKB-SubCell"/>
</dbReference>
<evidence type="ECO:0000259" key="14">
    <source>
        <dbReference type="Pfam" id="PF07715"/>
    </source>
</evidence>
<dbReference type="Gene3D" id="2.170.130.10">
    <property type="entry name" value="TonB-dependent receptor, plug domain"/>
    <property type="match status" value="1"/>
</dbReference>
<evidence type="ECO:0000256" key="7">
    <source>
        <dbReference type="ARBA" id="ARBA00023136"/>
    </source>
</evidence>
<keyword evidence="16" id="KW-1185">Reference proteome</keyword>
<evidence type="ECO:0000313" key="16">
    <source>
        <dbReference type="Proteomes" id="UP000183685"/>
    </source>
</evidence>
<evidence type="ECO:0000256" key="11">
    <source>
        <dbReference type="RuleBase" id="RU003357"/>
    </source>
</evidence>
<keyword evidence="3 9" id="KW-1134">Transmembrane beta strand</keyword>
<evidence type="ECO:0000313" key="15">
    <source>
        <dbReference type="EMBL" id="SDD87181.1"/>
    </source>
</evidence>
<evidence type="ECO:0000256" key="5">
    <source>
        <dbReference type="ARBA" id="ARBA00022729"/>
    </source>
</evidence>
<evidence type="ECO:0000256" key="9">
    <source>
        <dbReference type="PROSITE-ProRule" id="PRU01360"/>
    </source>
</evidence>
<dbReference type="SUPFAM" id="SSF56935">
    <property type="entry name" value="Porins"/>
    <property type="match status" value="1"/>
</dbReference>
<dbReference type="EMBL" id="FNAK01000003">
    <property type="protein sequence ID" value="SDD87181.1"/>
    <property type="molecule type" value="Genomic_DNA"/>
</dbReference>
<keyword evidence="7 9" id="KW-0472">Membrane</keyword>
<evidence type="ECO:0000256" key="8">
    <source>
        <dbReference type="ARBA" id="ARBA00023237"/>
    </source>
</evidence>
<comment type="similarity">
    <text evidence="9 11">Belongs to the TonB-dependent receptor family.</text>
</comment>
<dbReference type="Pfam" id="PF07715">
    <property type="entry name" value="Plug"/>
    <property type="match status" value="1"/>
</dbReference>
<evidence type="ECO:0000256" key="1">
    <source>
        <dbReference type="ARBA" id="ARBA00004571"/>
    </source>
</evidence>
<keyword evidence="4 9" id="KW-0812">Transmembrane</keyword>
<name>A0A1G6YAA6_9PROT</name>
<protein>
    <submittedName>
        <fullName evidence="15">Histidine kinase</fullName>
    </submittedName>
</protein>
<dbReference type="InterPro" id="IPR000531">
    <property type="entry name" value="Beta-barrel_TonB"/>
</dbReference>
<dbReference type="PANTHER" id="PTHR30069">
    <property type="entry name" value="TONB-DEPENDENT OUTER MEMBRANE RECEPTOR"/>
    <property type="match status" value="1"/>
</dbReference>
<evidence type="ECO:0000256" key="12">
    <source>
        <dbReference type="SAM" id="SignalP"/>
    </source>
</evidence>
<keyword evidence="5 12" id="KW-0732">Signal</keyword>
<proteinExistence type="inferred from homology"/>
<dbReference type="PROSITE" id="PS01156">
    <property type="entry name" value="TONB_DEPENDENT_REC_2"/>
    <property type="match status" value="1"/>
</dbReference>
<dbReference type="AlphaFoldDB" id="A0A1G6YAA6"/>
<gene>
    <name evidence="15" type="ORF">SAMN04488071_1542</name>
</gene>
<dbReference type="InterPro" id="IPR037066">
    <property type="entry name" value="Plug_dom_sf"/>
</dbReference>
<keyword evidence="15" id="KW-0418">Kinase</keyword>
<evidence type="ECO:0000256" key="2">
    <source>
        <dbReference type="ARBA" id="ARBA00022448"/>
    </source>
</evidence>
<dbReference type="InterPro" id="IPR036942">
    <property type="entry name" value="Beta-barrel_TonB_sf"/>
</dbReference>
<keyword evidence="2 9" id="KW-0813">Transport</keyword>
<feature type="domain" description="TonB-dependent receptor plug" evidence="14">
    <location>
        <begin position="47"/>
        <end position="151"/>
    </location>
</feature>
<organism evidence="15 16">
    <name type="scientific">Kordiimonas lacus</name>
    <dbReference type="NCBI Taxonomy" id="637679"/>
    <lineage>
        <taxon>Bacteria</taxon>
        <taxon>Pseudomonadati</taxon>
        <taxon>Pseudomonadota</taxon>
        <taxon>Alphaproteobacteria</taxon>
        <taxon>Kordiimonadales</taxon>
        <taxon>Kordiimonadaceae</taxon>
        <taxon>Kordiimonas</taxon>
    </lineage>
</organism>
<dbReference type="InterPro" id="IPR010917">
    <property type="entry name" value="TonB_rcpt_CS"/>
</dbReference>
<dbReference type="Pfam" id="PF00593">
    <property type="entry name" value="TonB_dep_Rec_b-barrel"/>
    <property type="match status" value="1"/>
</dbReference>
<comment type="subcellular location">
    <subcellularLocation>
        <location evidence="1 9">Cell outer membrane</location>
        <topology evidence="1 9">Multi-pass membrane protein</topology>
    </subcellularLocation>
</comment>
<dbReference type="PROSITE" id="PS52016">
    <property type="entry name" value="TONB_DEPENDENT_REC_3"/>
    <property type="match status" value="1"/>
</dbReference>
<feature type="short sequence motif" description="TonB C-terminal box" evidence="10">
    <location>
        <begin position="690"/>
        <end position="707"/>
    </location>
</feature>
<keyword evidence="6 11" id="KW-0798">TonB box</keyword>
<accession>A0A1G6YAA6</accession>
<keyword evidence="8 9" id="KW-0998">Cell outer membrane</keyword>
<sequence length="707" mass="77011">MYRSKVSAVAVLAVLATAGAVADDAALEAGGDFEEIIVTGSRTPEKIDEVTASVSVIGKDDLMEDLKLNLELQSTLATRIAGFGPATGSTSNSGMTLRGRTVLVMIDGVPQSTPLRNGQLGLRSVDPSALGRIEVIKGATSIYGNGAAGGIVNYITKQASEETLAGDIAVSSRFSMVDADGSFGKRVDGTLSGTLDKFSYVVNAVYDSRGQQKDADGDTMGLVYGLSDLDTVNLFAKAAYQFDADKRLQATVNYYDSQQDSDLVDVTGNPVTGQKTYAVETSADKPGVPQGPKGNTNIMVKYSDAALLENTELTLDLYRQKIENVFFFSSRLANPDEGFDGGQSLIKSEKFGVRANFKSTFDWDSVQADFVYGIDYLKDTTSQPLVDGRLWVPEMDMQNKAAYLQSKFVGRDHWVFKAGVRAEKIDISVDDYSTLRLCRSETQCSVPMDVTGGELDYSSTTYNVGLRYNAIPAFSPFISFSEGFDISDLGRLLRSAVVTDLMQVQTEASEVRHYEVGFTSQLQDLKLEFAYYRSTSELGTGTQLDPDTGVFLPVREPQEITGFEIAAQYDVSDTLEIGANYTSFDGENSDTGEKLSGRFISPAKLSVYADWSPIENLRISANLLHLASRDEFTAEGNAYAIYEGPVDGYDLVNLSASYRMDDVEIYGGVENLFNEDYFSQRAQSIFIDSYYSKGLGRTANVGVRYSF</sequence>
<dbReference type="InterPro" id="IPR012910">
    <property type="entry name" value="Plug_dom"/>
</dbReference>
<dbReference type="CDD" id="cd01347">
    <property type="entry name" value="ligand_gated_channel"/>
    <property type="match status" value="1"/>
</dbReference>
<dbReference type="RefSeq" id="WP_068302332.1">
    <property type="nucleotide sequence ID" value="NZ_FNAK01000003.1"/>
</dbReference>
<feature type="domain" description="TonB-dependent receptor-like beta-barrel" evidence="13">
    <location>
        <begin position="242"/>
        <end position="672"/>
    </location>
</feature>
<evidence type="ECO:0000256" key="10">
    <source>
        <dbReference type="PROSITE-ProRule" id="PRU10144"/>
    </source>
</evidence>
<dbReference type="Proteomes" id="UP000183685">
    <property type="component" value="Unassembled WGS sequence"/>
</dbReference>
<feature type="signal peptide" evidence="12">
    <location>
        <begin position="1"/>
        <end position="22"/>
    </location>
</feature>
<feature type="chain" id="PRO_5010252430" evidence="12">
    <location>
        <begin position="23"/>
        <end position="707"/>
    </location>
</feature>
<dbReference type="GO" id="GO:0044718">
    <property type="term" value="P:siderophore transmembrane transport"/>
    <property type="evidence" value="ECO:0007669"/>
    <property type="project" value="TreeGrafter"/>
</dbReference>
<dbReference type="PANTHER" id="PTHR30069:SF42">
    <property type="entry name" value="FERRIC AEROBACTIN RECEPTOR"/>
    <property type="match status" value="1"/>
</dbReference>
<reference evidence="15 16" key="1">
    <citation type="submission" date="2016-10" db="EMBL/GenBank/DDBJ databases">
        <authorList>
            <person name="de Groot N.N."/>
        </authorList>
    </citation>
    <scope>NUCLEOTIDE SEQUENCE [LARGE SCALE GENOMIC DNA]</scope>
    <source>
        <strain evidence="15 16">CGMCC 1.9109</strain>
    </source>
</reference>
<keyword evidence="15" id="KW-0808">Transferase</keyword>